<evidence type="ECO:0000259" key="2">
    <source>
        <dbReference type="Pfam" id="PF05729"/>
    </source>
</evidence>
<reference evidence="3 4" key="1">
    <citation type="submission" date="2021-02" db="EMBL/GenBank/DDBJ databases">
        <title>Genome assembly of Pseudopithomyces chartarum.</title>
        <authorList>
            <person name="Jauregui R."/>
            <person name="Singh J."/>
            <person name="Voisey C."/>
        </authorList>
    </citation>
    <scope>NUCLEOTIDE SEQUENCE [LARGE SCALE GENOMIC DNA]</scope>
    <source>
        <strain evidence="3 4">AGR01</strain>
    </source>
</reference>
<dbReference type="PANTHER" id="PTHR46082">
    <property type="entry name" value="ATP/GTP-BINDING PROTEIN-RELATED"/>
    <property type="match status" value="1"/>
</dbReference>
<dbReference type="Pfam" id="PF05729">
    <property type="entry name" value="NACHT"/>
    <property type="match status" value="1"/>
</dbReference>
<dbReference type="Pfam" id="PF13424">
    <property type="entry name" value="TPR_12"/>
    <property type="match status" value="2"/>
</dbReference>
<dbReference type="Proteomes" id="UP001280581">
    <property type="component" value="Unassembled WGS sequence"/>
</dbReference>
<sequence>MSDLARGLGAQYLNTNAGTQNNNTGSGTQYNAQTQNFYPERPETPPNPSAVVPFGRDPDFIEPGTLLEQIDRKCAVPGSRTALVGLGGVGKSQLAIEHCYRVEETSPETWVFWVHASNAARFEQSYRNIANCVKVTGRESSKADIFRLVHNWLQDHGNGNGRWLLVLDNVDDASFLLQARSAGRNGATNSVEGQSSRPLIDYIPRCRSGSILITTRSKTAAQQLVEQREIVEVEPMKERDALALLQKKLGPLNDSDEVAELAAALEYMPLAMVQAAAYILQRAPRCSVRKYLEEFRTGDREKTTLLDHDAGQLRRDHEAKNAIIITWQISFDHIQRVRPSAAGLLSLMSLFDRQGIPEELVHYREDAQETRYILERAKARLMRSLKRPFHHNKSRGKGQEEYKESRDDRNEMESDLLMLRNYSFIALVEDGATFEMHALVQLATRMWLEANGRLEQWKQRFVSNLYIAFPTGEYENWTACQALFAHAKSAAAQKPKSKESLKMWATIIYRAAWYAEQVGNWVEAEGMSGAALKTRNKLLGAGHEDTLWSMSLVGDVHNLKGEWQEAESLEVQVMETRKSKLGADHPDTLTSMGNLASTYRNQGRWEEAESLEVQVMETSKSKLGADHPDTLTSMANLALTFWNQGRWEEAESLEVQVMKTSKIKLGADHPDTLTSMNNLAFTFKKRGKLEKATRLIEECVKKRKQVLGPNHPDTRDSEEALSSWRVEALDLGSENESSLAS</sequence>
<evidence type="ECO:0000313" key="4">
    <source>
        <dbReference type="Proteomes" id="UP001280581"/>
    </source>
</evidence>
<gene>
    <name evidence="3" type="ORF">GRF29_8g2447585</name>
</gene>
<feature type="region of interest" description="Disordered" evidence="1">
    <location>
        <begin position="15"/>
        <end position="46"/>
    </location>
</feature>
<dbReference type="Gene3D" id="3.40.50.300">
    <property type="entry name" value="P-loop containing nucleotide triphosphate hydrolases"/>
    <property type="match status" value="1"/>
</dbReference>
<dbReference type="InterPro" id="IPR053137">
    <property type="entry name" value="NLR-like"/>
</dbReference>
<dbReference type="InterPro" id="IPR007111">
    <property type="entry name" value="NACHT_NTPase"/>
</dbReference>
<evidence type="ECO:0000313" key="3">
    <source>
        <dbReference type="EMBL" id="KAK3216178.1"/>
    </source>
</evidence>
<comment type="caution">
    <text evidence="3">The sequence shown here is derived from an EMBL/GenBank/DDBJ whole genome shotgun (WGS) entry which is preliminary data.</text>
</comment>
<protein>
    <recommendedName>
        <fullName evidence="2">NACHT domain-containing protein</fullName>
    </recommendedName>
</protein>
<proteinExistence type="predicted"/>
<dbReference type="SUPFAM" id="SSF48452">
    <property type="entry name" value="TPR-like"/>
    <property type="match status" value="1"/>
</dbReference>
<dbReference type="InterPro" id="IPR027417">
    <property type="entry name" value="P-loop_NTPase"/>
</dbReference>
<keyword evidence="4" id="KW-1185">Reference proteome</keyword>
<dbReference type="EMBL" id="WVTA01000002">
    <property type="protein sequence ID" value="KAK3216178.1"/>
    <property type="molecule type" value="Genomic_DNA"/>
</dbReference>
<dbReference type="SUPFAM" id="SSF52540">
    <property type="entry name" value="P-loop containing nucleoside triphosphate hydrolases"/>
    <property type="match status" value="1"/>
</dbReference>
<feature type="compositionally biased region" description="Basic and acidic residues" evidence="1">
    <location>
        <begin position="397"/>
        <end position="409"/>
    </location>
</feature>
<feature type="compositionally biased region" description="Low complexity" evidence="1">
    <location>
        <begin position="15"/>
        <end position="31"/>
    </location>
</feature>
<dbReference type="InterPro" id="IPR011990">
    <property type="entry name" value="TPR-like_helical_dom_sf"/>
</dbReference>
<feature type="domain" description="NACHT" evidence="2">
    <location>
        <begin position="81"/>
        <end position="247"/>
    </location>
</feature>
<dbReference type="PANTHER" id="PTHR46082:SF6">
    <property type="entry name" value="AAA+ ATPASE DOMAIN-CONTAINING PROTEIN-RELATED"/>
    <property type="match status" value="1"/>
</dbReference>
<dbReference type="AlphaFoldDB" id="A0AAN6M5J3"/>
<accession>A0AAN6M5J3</accession>
<dbReference type="Gene3D" id="1.25.40.10">
    <property type="entry name" value="Tetratricopeptide repeat domain"/>
    <property type="match status" value="1"/>
</dbReference>
<name>A0AAN6M5J3_9PLEO</name>
<dbReference type="PRINTS" id="PR00381">
    <property type="entry name" value="KINESINLIGHT"/>
</dbReference>
<organism evidence="3 4">
    <name type="scientific">Pseudopithomyces chartarum</name>
    <dbReference type="NCBI Taxonomy" id="1892770"/>
    <lineage>
        <taxon>Eukaryota</taxon>
        <taxon>Fungi</taxon>
        <taxon>Dikarya</taxon>
        <taxon>Ascomycota</taxon>
        <taxon>Pezizomycotina</taxon>
        <taxon>Dothideomycetes</taxon>
        <taxon>Pleosporomycetidae</taxon>
        <taxon>Pleosporales</taxon>
        <taxon>Massarineae</taxon>
        <taxon>Didymosphaeriaceae</taxon>
        <taxon>Pseudopithomyces</taxon>
    </lineage>
</organism>
<evidence type="ECO:0000256" key="1">
    <source>
        <dbReference type="SAM" id="MobiDB-lite"/>
    </source>
</evidence>
<dbReference type="Pfam" id="PF13374">
    <property type="entry name" value="TPR_10"/>
    <property type="match status" value="1"/>
</dbReference>
<feature type="region of interest" description="Disordered" evidence="1">
    <location>
        <begin position="388"/>
        <end position="409"/>
    </location>
</feature>